<dbReference type="Proteomes" id="UP000030689">
    <property type="component" value="Unassembled WGS sequence"/>
</dbReference>
<reference evidence="1 2" key="1">
    <citation type="journal article" date="2013" name="Front. Plant Sci.">
        <title>The Reference Genome of the Halophytic Plant Eutrema salsugineum.</title>
        <authorList>
            <person name="Yang R."/>
            <person name="Jarvis D.E."/>
            <person name="Chen H."/>
            <person name="Beilstein M.A."/>
            <person name="Grimwood J."/>
            <person name="Jenkins J."/>
            <person name="Shu S."/>
            <person name="Prochnik S."/>
            <person name="Xin M."/>
            <person name="Ma C."/>
            <person name="Schmutz J."/>
            <person name="Wing R.A."/>
            <person name="Mitchell-Olds T."/>
            <person name="Schumaker K.S."/>
            <person name="Wang X."/>
        </authorList>
    </citation>
    <scope>NUCLEOTIDE SEQUENCE [LARGE SCALE GENOMIC DNA]</scope>
</reference>
<dbReference type="AlphaFoldDB" id="V4KJB0"/>
<dbReference type="KEGG" id="eus:EUTSA_v10005166mg"/>
<keyword evidence="2" id="KW-1185">Reference proteome</keyword>
<dbReference type="EMBL" id="KI517748">
    <property type="protein sequence ID" value="ESQ31294.1"/>
    <property type="molecule type" value="Genomic_DNA"/>
</dbReference>
<dbReference type="OrthoDB" id="692779at2759"/>
<accession>V4KJB0</accession>
<evidence type="ECO:0000313" key="1">
    <source>
        <dbReference type="EMBL" id="ESQ31294.1"/>
    </source>
</evidence>
<gene>
    <name evidence="1" type="ORF">EUTSA_v10005166mg</name>
</gene>
<dbReference type="OMA" id="GEMEYTR"/>
<sequence length="112" mass="13058">MDRDLALANHRKPSYFTGGCLSSPSSCLSLIHRGTEYARISNHNKNTRSSPRLRNLLRKLLLVTSCRNTKPKTLIKFHYDVVSYSQNFDDGLYFRDDDRRAFRDLRLQSPDH</sequence>
<name>V4KJB0_EUTSA</name>
<proteinExistence type="predicted"/>
<protein>
    <submittedName>
        <fullName evidence="1">Uncharacterized protein</fullName>
    </submittedName>
</protein>
<dbReference type="eggNOG" id="ENOG502R1QQ">
    <property type="taxonomic scope" value="Eukaryota"/>
</dbReference>
<organism evidence="1 2">
    <name type="scientific">Eutrema salsugineum</name>
    <name type="common">Saltwater cress</name>
    <name type="synonym">Sisymbrium salsugineum</name>
    <dbReference type="NCBI Taxonomy" id="72664"/>
    <lineage>
        <taxon>Eukaryota</taxon>
        <taxon>Viridiplantae</taxon>
        <taxon>Streptophyta</taxon>
        <taxon>Embryophyta</taxon>
        <taxon>Tracheophyta</taxon>
        <taxon>Spermatophyta</taxon>
        <taxon>Magnoliopsida</taxon>
        <taxon>eudicotyledons</taxon>
        <taxon>Gunneridae</taxon>
        <taxon>Pentapetalae</taxon>
        <taxon>rosids</taxon>
        <taxon>malvids</taxon>
        <taxon>Brassicales</taxon>
        <taxon>Brassicaceae</taxon>
        <taxon>Eutremeae</taxon>
        <taxon>Eutrema</taxon>
    </lineage>
</organism>
<dbReference type="Gramene" id="ESQ31294">
    <property type="protein sequence ID" value="ESQ31294"/>
    <property type="gene ID" value="EUTSA_v10005166mg"/>
</dbReference>
<evidence type="ECO:0000313" key="2">
    <source>
        <dbReference type="Proteomes" id="UP000030689"/>
    </source>
</evidence>